<evidence type="ECO:0000313" key="4">
    <source>
        <dbReference type="EMBL" id="ABB41662.1"/>
    </source>
</evidence>
<dbReference type="InterPro" id="IPR025105">
    <property type="entry name" value="DUF4010"/>
</dbReference>
<feature type="transmembrane region" description="Helical" evidence="1">
    <location>
        <begin position="176"/>
        <end position="197"/>
    </location>
</feature>
<feature type="transmembrane region" description="Helical" evidence="1">
    <location>
        <begin position="206"/>
        <end position="227"/>
    </location>
</feature>
<dbReference type="EMBL" id="CP000109">
    <property type="protein sequence ID" value="ABB41662.1"/>
    <property type="molecule type" value="Genomic_DNA"/>
</dbReference>
<feature type="transmembrane region" description="Helical" evidence="1">
    <location>
        <begin position="308"/>
        <end position="328"/>
    </location>
</feature>
<feature type="transmembrane region" description="Helical" evidence="1">
    <location>
        <begin position="39"/>
        <end position="57"/>
    </location>
</feature>
<feature type="transmembrane region" description="Helical" evidence="1">
    <location>
        <begin position="146"/>
        <end position="164"/>
    </location>
</feature>
<dbReference type="OrthoDB" id="9813718at2"/>
<dbReference type="PANTHER" id="PTHR39084:SF1">
    <property type="entry name" value="DUF4010 DOMAIN-CONTAINING PROTEIN"/>
    <property type="match status" value="1"/>
</dbReference>
<dbReference type="PANTHER" id="PTHR39084">
    <property type="entry name" value="MEMBRANE PROTEIN-RELATED"/>
    <property type="match status" value="1"/>
</dbReference>
<accession>Q31GR1</accession>
<dbReference type="Pfam" id="PF02308">
    <property type="entry name" value="MgtC"/>
    <property type="match status" value="1"/>
</dbReference>
<feature type="transmembrane region" description="Helical" evidence="1">
    <location>
        <begin position="91"/>
        <end position="109"/>
    </location>
</feature>
<feature type="transmembrane region" description="Helical" evidence="1">
    <location>
        <begin position="63"/>
        <end position="84"/>
    </location>
</feature>
<name>Q31GR1_HYDCU</name>
<evidence type="ECO:0000259" key="2">
    <source>
        <dbReference type="Pfam" id="PF02308"/>
    </source>
</evidence>
<feature type="transmembrane region" description="Helical" evidence="1">
    <location>
        <begin position="263"/>
        <end position="288"/>
    </location>
</feature>
<dbReference type="AlphaFoldDB" id="Q31GR1"/>
<feature type="transmembrane region" description="Helical" evidence="1">
    <location>
        <begin position="115"/>
        <end position="134"/>
    </location>
</feature>
<keyword evidence="1" id="KW-0472">Membrane</keyword>
<reference evidence="4" key="1">
    <citation type="submission" date="2006-07" db="EMBL/GenBank/DDBJ databases">
        <title>Complete sequence of Thiomicrospira crunogena XCL-2.</title>
        <authorList>
            <consortium name="US DOE Joint Genome Institute"/>
            <person name="Copeland A."/>
            <person name="Lucas S."/>
            <person name="Lapidus A."/>
            <person name="Barry K."/>
            <person name="Detter J.C."/>
            <person name="Glavina del Rio T."/>
            <person name="Hammon N."/>
            <person name="Israni S."/>
            <person name="Dalin E."/>
            <person name="Tice H."/>
            <person name="Pitluck S."/>
            <person name="Chain P."/>
            <person name="Malfatti S."/>
            <person name="Shin M."/>
            <person name="Vergez L."/>
            <person name="Schmutz J."/>
            <person name="Larimer F."/>
            <person name="Land M."/>
            <person name="Hauser L."/>
            <person name="Kyrpides N."/>
            <person name="Lykidis A."/>
            <person name="Scott K.M."/>
            <person name="Sievert S."/>
            <person name="Kerfeld C."/>
            <person name="Freyermuth S."/>
            <person name="Dobrinski K."/>
            <person name="Boller A."/>
            <person name="Fitzpatrick K."/>
            <person name="Thoma P."/>
            <person name="Moore J."/>
            <person name="Richardson P."/>
        </authorList>
    </citation>
    <scope>NUCLEOTIDE SEQUENCE</scope>
    <source>
        <strain evidence="4">XCL-2</strain>
    </source>
</reference>
<feature type="transmembrane region" description="Helical" evidence="1">
    <location>
        <begin position="335"/>
        <end position="357"/>
    </location>
</feature>
<feature type="transmembrane region" description="Helical" evidence="1">
    <location>
        <begin position="363"/>
        <end position="379"/>
    </location>
</feature>
<dbReference type="Pfam" id="PF13194">
    <property type="entry name" value="DUF4010"/>
    <property type="match status" value="1"/>
</dbReference>
<gene>
    <name evidence="4" type="ordered locus">Tcr_1067</name>
</gene>
<feature type="transmembrane region" description="Helical" evidence="1">
    <location>
        <begin position="400"/>
        <end position="419"/>
    </location>
</feature>
<dbReference type="KEGG" id="tcx:Tcr_1067"/>
<organism evidence="4">
    <name type="scientific">Hydrogenovibrio crunogenus (strain DSM 25203 / XCL-2)</name>
    <name type="common">Thiomicrospira crunogena</name>
    <dbReference type="NCBI Taxonomy" id="317025"/>
    <lineage>
        <taxon>Bacteria</taxon>
        <taxon>Pseudomonadati</taxon>
        <taxon>Pseudomonadota</taxon>
        <taxon>Gammaproteobacteria</taxon>
        <taxon>Thiotrichales</taxon>
        <taxon>Piscirickettsiaceae</taxon>
        <taxon>Hydrogenovibrio</taxon>
    </lineage>
</organism>
<feature type="transmembrane region" description="Helical" evidence="1">
    <location>
        <begin position="6"/>
        <end position="27"/>
    </location>
</feature>
<proteinExistence type="predicted"/>
<keyword evidence="1" id="KW-1133">Transmembrane helix</keyword>
<protein>
    <submittedName>
        <fullName evidence="4">Uncharacterized protein</fullName>
    </submittedName>
</protein>
<dbReference type="InterPro" id="IPR049177">
    <property type="entry name" value="MgtC_SapB_SrpB_YhiD_N"/>
</dbReference>
<dbReference type="eggNOG" id="COG3174">
    <property type="taxonomic scope" value="Bacteria"/>
</dbReference>
<feature type="domain" description="MgtC/SapB/SrpB/YhiD N-terminal" evidence="2">
    <location>
        <begin position="11"/>
        <end position="136"/>
    </location>
</feature>
<sequence>MSTSLYVFYSLAVALAIGLLIGIERGWKKRESIEGSRIAGVRTFGLIGLLGGASALLSQTFGALVLGAVFIGLAVILASAYLAALKNNQDVGITTLVAALLTFILGALAVMDQVILASTSAVVMTLLLGYKPILHQWIGALERKELRAGIKLLLLSVVLLPILPNQGYGPWQALNPYVIGWMIVLIALISFVGYFAIKIGGAKRGVVFTGLFGGLSASTAVTLRFSQLARKDIHMSAMLSVGVLLACGTMLPRMLLVAGVFNLNLVALLWLPVMVMALLIYLPAMFYWRTQTEKNIDTSSVLTNPLDLKVALAFGGLLVLVMLLSAFLKQAYGDAGILALAGASGIFDVDAITLSLARMSQDNLAVNITVTGLIIAAASNNLVKAMMASFIGGKEMTLKVGLPLVISSFGGGLSVWLWVW</sequence>
<evidence type="ECO:0000259" key="3">
    <source>
        <dbReference type="Pfam" id="PF13194"/>
    </source>
</evidence>
<feature type="domain" description="DUF4010" evidence="3">
    <location>
        <begin position="184"/>
        <end position="392"/>
    </location>
</feature>
<keyword evidence="1" id="KW-0812">Transmembrane</keyword>
<evidence type="ECO:0000256" key="1">
    <source>
        <dbReference type="SAM" id="Phobius"/>
    </source>
</evidence>
<dbReference type="HOGENOM" id="CLU_036781_1_1_6"/>